<proteinExistence type="predicted"/>
<evidence type="ECO:0000256" key="1">
    <source>
        <dbReference type="ARBA" id="ARBA00022801"/>
    </source>
</evidence>
<gene>
    <name evidence="4" type="ORF">CBQ26_03075</name>
</gene>
<feature type="region of interest" description="Disordered" evidence="2">
    <location>
        <begin position="1"/>
        <end position="27"/>
    </location>
</feature>
<protein>
    <recommendedName>
        <fullName evidence="3">Nudix hydrolase domain-containing protein</fullName>
    </recommendedName>
</protein>
<dbReference type="EMBL" id="NHMK01000009">
    <property type="protein sequence ID" value="OWL97299.1"/>
    <property type="molecule type" value="Genomic_DNA"/>
</dbReference>
<dbReference type="Pfam" id="PF00293">
    <property type="entry name" value="NUDIX"/>
    <property type="match status" value="1"/>
</dbReference>
<evidence type="ECO:0000313" key="5">
    <source>
        <dbReference type="Proteomes" id="UP000197208"/>
    </source>
</evidence>
<evidence type="ECO:0000259" key="3">
    <source>
        <dbReference type="PROSITE" id="PS51462"/>
    </source>
</evidence>
<keyword evidence="5" id="KW-1185">Reference proteome</keyword>
<dbReference type="Proteomes" id="UP000197208">
    <property type="component" value="Unassembled WGS sequence"/>
</dbReference>
<feature type="compositionally biased region" description="Pro residues" evidence="2">
    <location>
        <begin position="1"/>
        <end position="11"/>
    </location>
</feature>
<keyword evidence="1" id="KW-0378">Hydrolase</keyword>
<organism evidence="4 5">
    <name type="scientific">Deinococcus indicus</name>
    <dbReference type="NCBI Taxonomy" id="223556"/>
    <lineage>
        <taxon>Bacteria</taxon>
        <taxon>Thermotogati</taxon>
        <taxon>Deinococcota</taxon>
        <taxon>Deinococci</taxon>
        <taxon>Deinococcales</taxon>
        <taxon>Deinococcaceae</taxon>
        <taxon>Deinococcus</taxon>
    </lineage>
</organism>
<reference evidence="4 5" key="1">
    <citation type="submission" date="2017-05" db="EMBL/GenBank/DDBJ databases">
        <title>De novo genome assembly of Deniococcus indicus strain DR1.</title>
        <authorList>
            <person name="Chauhan D."/>
            <person name="Yennamalli R.M."/>
            <person name="Priyadarshini R."/>
        </authorList>
    </citation>
    <scope>NUCLEOTIDE SEQUENCE [LARGE SCALE GENOMIC DNA]</scope>
    <source>
        <strain evidence="4 5">DR1</strain>
    </source>
</reference>
<dbReference type="PROSITE" id="PS51462">
    <property type="entry name" value="NUDIX"/>
    <property type="match status" value="1"/>
</dbReference>
<dbReference type="InterPro" id="IPR020084">
    <property type="entry name" value="NUDIX_hydrolase_CS"/>
</dbReference>
<dbReference type="GO" id="GO:0016787">
    <property type="term" value="F:hydrolase activity"/>
    <property type="evidence" value="ECO:0007669"/>
    <property type="project" value="UniProtKB-KW"/>
</dbReference>
<dbReference type="OrthoDB" id="9816040at2"/>
<dbReference type="SUPFAM" id="SSF55811">
    <property type="entry name" value="Nudix"/>
    <property type="match status" value="1"/>
</dbReference>
<dbReference type="InterPro" id="IPR000086">
    <property type="entry name" value="NUDIX_hydrolase_dom"/>
</dbReference>
<dbReference type="InterPro" id="IPR015797">
    <property type="entry name" value="NUDIX_hydrolase-like_dom_sf"/>
</dbReference>
<sequence length="173" mass="19358">MSAHGPLPPPDATHYTRPDGVPPRPSVGGVILRPLTLDTVALEGTPGGWQVAVVVEPGPYPQLPKGGLEGSETHRDALHRELREEAGLEGVQILRELATLERLNYARTKWQVTRYYLGITTQQEALPPLEPGYRLEWHPLEGRSGQVPDLFWPEQTRLLRQVVRQLQRNGTPF</sequence>
<comment type="caution">
    <text evidence="4">The sequence shown here is derived from an EMBL/GenBank/DDBJ whole genome shotgun (WGS) entry which is preliminary data.</text>
</comment>
<evidence type="ECO:0000256" key="2">
    <source>
        <dbReference type="SAM" id="MobiDB-lite"/>
    </source>
</evidence>
<name>A0A246BNP3_9DEIO</name>
<evidence type="ECO:0000313" key="4">
    <source>
        <dbReference type="EMBL" id="OWL97299.1"/>
    </source>
</evidence>
<accession>A0A246BNP3</accession>
<dbReference type="AlphaFoldDB" id="A0A246BNP3"/>
<dbReference type="Gene3D" id="3.90.79.10">
    <property type="entry name" value="Nucleoside Triphosphate Pyrophosphohydrolase"/>
    <property type="match status" value="1"/>
</dbReference>
<feature type="domain" description="Nudix hydrolase" evidence="3">
    <location>
        <begin position="22"/>
        <end position="160"/>
    </location>
</feature>
<dbReference type="RefSeq" id="WP_088247125.1">
    <property type="nucleotide sequence ID" value="NZ_BNAM01000013.1"/>
</dbReference>
<dbReference type="PROSITE" id="PS00893">
    <property type="entry name" value="NUDIX_BOX"/>
    <property type="match status" value="1"/>
</dbReference>